<dbReference type="AlphaFoldDB" id="A0A816ZJ81"/>
<protein>
    <recommendedName>
        <fullName evidence="2">DUF427 domain-containing protein</fullName>
    </recommendedName>
</protein>
<accession>A0A816ZJ81</accession>
<evidence type="ECO:0000256" key="1">
    <source>
        <dbReference type="SAM" id="MobiDB-lite"/>
    </source>
</evidence>
<dbReference type="EMBL" id="CAJNRF010016387">
    <property type="protein sequence ID" value="CAF2196222.1"/>
    <property type="molecule type" value="Genomic_DNA"/>
</dbReference>
<name>A0A816ZJ81_9BILA</name>
<dbReference type="Pfam" id="PF04248">
    <property type="entry name" value="NTP_transf_9"/>
    <property type="match status" value="1"/>
</dbReference>
<dbReference type="Proteomes" id="UP000663856">
    <property type="component" value="Unassembled WGS sequence"/>
</dbReference>
<reference evidence="3" key="1">
    <citation type="submission" date="2021-02" db="EMBL/GenBank/DDBJ databases">
        <authorList>
            <person name="Nowell W R."/>
        </authorList>
    </citation>
    <scope>NUCLEOTIDE SEQUENCE</scope>
</reference>
<dbReference type="PANTHER" id="PTHR43058">
    <property type="entry name" value="SLR0655 PROTEIN"/>
    <property type="match status" value="1"/>
</dbReference>
<dbReference type="InterPro" id="IPR007361">
    <property type="entry name" value="DUF427"/>
</dbReference>
<feature type="domain" description="DUF427" evidence="2">
    <location>
        <begin position="52"/>
        <end position="81"/>
    </location>
</feature>
<feature type="region of interest" description="Disordered" evidence="1">
    <location>
        <begin position="1"/>
        <end position="22"/>
    </location>
</feature>
<comment type="caution">
    <text evidence="3">The sequence shown here is derived from an EMBL/GenBank/DDBJ whole genome shotgun (WGS) entry which is preliminary data.</text>
</comment>
<proteinExistence type="predicted"/>
<dbReference type="PANTHER" id="PTHR43058:SF1">
    <property type="entry name" value="DUF427 DOMAIN-CONTAINING PROTEIN"/>
    <property type="match status" value="1"/>
</dbReference>
<gene>
    <name evidence="3" type="ORF">WKI299_LOCUS34256</name>
</gene>
<evidence type="ECO:0000313" key="3">
    <source>
        <dbReference type="EMBL" id="CAF2196222.1"/>
    </source>
</evidence>
<evidence type="ECO:0000313" key="4">
    <source>
        <dbReference type="Proteomes" id="UP000663856"/>
    </source>
</evidence>
<sequence length="155" mass="17647">MSLATARRIPPGLGQESIWDYPRPPPHTRRAKRLLETSHPSACYLALEDILNGKQAENVAWYYSKTTGPEFSSIKDHVALYVGSMDECRVDGERVVSQPGQFYGGWITKDMIGPFKGESAIMGWQFHCLFSEKRNIFFVLSNNSMHIHKDKELNN</sequence>
<evidence type="ECO:0000259" key="2">
    <source>
        <dbReference type="Pfam" id="PF04248"/>
    </source>
</evidence>
<organism evidence="3 4">
    <name type="scientific">Rotaria magnacalcarata</name>
    <dbReference type="NCBI Taxonomy" id="392030"/>
    <lineage>
        <taxon>Eukaryota</taxon>
        <taxon>Metazoa</taxon>
        <taxon>Spiralia</taxon>
        <taxon>Gnathifera</taxon>
        <taxon>Rotifera</taxon>
        <taxon>Eurotatoria</taxon>
        <taxon>Bdelloidea</taxon>
        <taxon>Philodinida</taxon>
        <taxon>Philodinidae</taxon>
        <taxon>Rotaria</taxon>
    </lineage>
</organism>